<proteinExistence type="predicted"/>
<accession>E8X5D6</accession>
<dbReference type="Proteomes" id="UP000000343">
    <property type="component" value="Chromosome"/>
</dbReference>
<gene>
    <name evidence="1" type="ordered locus">AciX9_2448</name>
</gene>
<dbReference type="PaxDb" id="1198114-AciX9_2448"/>
<evidence type="ECO:0000313" key="1">
    <source>
        <dbReference type="EMBL" id="ADW69483.1"/>
    </source>
</evidence>
<dbReference type="InterPro" id="IPR011749">
    <property type="entry name" value="CHP02243"/>
</dbReference>
<name>E8X5D6_GRATM</name>
<dbReference type="NCBIfam" id="TIGR02243">
    <property type="entry name" value="putative baseplate assembly protein"/>
    <property type="match status" value="1"/>
</dbReference>
<dbReference type="OrthoDB" id="266253at2"/>
<protein>
    <recommendedName>
        <fullName evidence="3">Baseplate protein J-like domain-containing protein</fullName>
    </recommendedName>
</protein>
<dbReference type="EMBL" id="CP002480">
    <property type="protein sequence ID" value="ADW69483.1"/>
    <property type="molecule type" value="Genomic_DNA"/>
</dbReference>
<dbReference type="STRING" id="1198114.AciX9_2448"/>
<dbReference type="HOGENOM" id="CLU_003211_0_0_0"/>
<keyword evidence="2" id="KW-1185">Reference proteome</keyword>
<dbReference type="KEGG" id="acm:AciX9_2448"/>
<organism evidence="2">
    <name type="scientific">Granulicella tundricola (strain ATCC BAA-1859 / DSM 23138 / MP5ACTX9)</name>
    <dbReference type="NCBI Taxonomy" id="1198114"/>
    <lineage>
        <taxon>Bacteria</taxon>
        <taxon>Pseudomonadati</taxon>
        <taxon>Acidobacteriota</taxon>
        <taxon>Terriglobia</taxon>
        <taxon>Terriglobales</taxon>
        <taxon>Acidobacteriaceae</taxon>
        <taxon>Granulicella</taxon>
    </lineage>
</organism>
<evidence type="ECO:0008006" key="3">
    <source>
        <dbReference type="Google" id="ProtNLM"/>
    </source>
</evidence>
<dbReference type="RefSeq" id="WP_013580799.1">
    <property type="nucleotide sequence ID" value="NC_015064.1"/>
</dbReference>
<dbReference type="eggNOG" id="COG3299">
    <property type="taxonomic scope" value="Bacteria"/>
</dbReference>
<dbReference type="AlphaFoldDB" id="E8X5D6"/>
<evidence type="ECO:0000313" key="2">
    <source>
        <dbReference type="Proteomes" id="UP000000343"/>
    </source>
</evidence>
<reference evidence="2" key="1">
    <citation type="submission" date="2011-01" db="EMBL/GenBank/DDBJ databases">
        <title>Complete sequence of chromosome of Acidobacterium sp. MP5ACTX9.</title>
        <authorList>
            <consortium name="US DOE Joint Genome Institute"/>
            <person name="Lucas S."/>
            <person name="Copeland A."/>
            <person name="Lapidus A."/>
            <person name="Cheng J.-F."/>
            <person name="Goodwin L."/>
            <person name="Pitluck S."/>
            <person name="Teshima H."/>
            <person name="Detter J.C."/>
            <person name="Han C."/>
            <person name="Tapia R."/>
            <person name="Land M."/>
            <person name="Hauser L."/>
            <person name="Kyrpides N."/>
            <person name="Ivanova N."/>
            <person name="Ovchinnikova G."/>
            <person name="Pagani I."/>
            <person name="Rawat S.R."/>
            <person name="Mannisto M."/>
            <person name="Haggblom M.M."/>
            <person name="Woyke T."/>
        </authorList>
    </citation>
    <scope>NUCLEOTIDE SEQUENCE [LARGE SCALE GENOMIC DNA]</scope>
    <source>
        <strain evidence="2">MP5ACTX9</strain>
    </source>
</reference>
<sequence>MSCGDGCTCGCCAGLAAVTPVAVENRPGLPALRYRVGTYADFRETLFARISQSHQPVLSALSTRDDDDFTIALFDSFSVMADVLTFYSERYANEAYLRTATERFSVRQLAALVGYRPSPGVAASTYLAFNIDAAAGAYGAALVGPVPGQNVPLDSQTPGIPPGTGVQSIPSTPQELPQSFETTVPSVANPQWNAITPQLTQPQTIQGDTPAIVTSLQLTGTITSLKPGDSILLLHDNAPANFTKIRTVLRVSPATDGKTTLVELDGAVSGTSGYNPRSAPTLQGAINGSIDGISAIDLTDAAVAAVLQNTWDQGTLAALAQIRKWPLGQLEAAINQQVAQRAGSSGGKAYVLRQQAAPFGFNIPIQTYPNTSPAIPSNDPVNGAGIGSTNVIYLDAPYPGIAADSFAVVMDSTDRLCVSVASAPVTTVNQFKISGKVSALQLNATADFSKYPVRSTTILCQSEELPLAPVPITDGVASGTTQIVLSRAFLGLQAGQEVAIFGSRTDLPGVSACEVRRLQAVVLNSGYTVITLDSGLTYAYTRGSLSINANLAYATHGASVAETLGSGDATTPFQSFGLKQSPLTYVPAANAAGISSTLQVWVDNERWSEADTFYAHGPQEHIYVTAQDDAGNTTVTFGDGISGARLPTGTANLRAQYRYGIGVAGMVNTNQIVLLTSRPLGVRSAFNPVPAVGGVDPEGLDDARDNATLTIKALERVVSIDDFQSFARAYTGIHKASATWIWNGRRTLVLLTVAGVDGVVIDPGGTVGASLRQAITDSSIPGTPFVLQSYTPALFRLGGTITVQPDADTITVAASVETALRARFSFDARDFGQPVHLSEVIAAIQDIRGVRDVEITALYRSDQPVSLKKHLQASAAQPGFKKIVPSELLTLDPVPLFPALEVTQP</sequence>